<dbReference type="InterPro" id="IPR045272">
    <property type="entry name" value="ANXUR1/2-like"/>
</dbReference>
<feature type="domain" description="Malectin" evidence="8">
    <location>
        <begin position="34"/>
        <end position="149"/>
    </location>
</feature>
<accession>A0A371EMY8</accession>
<evidence type="ECO:0000256" key="6">
    <source>
        <dbReference type="ARBA" id="ARBA00023180"/>
    </source>
</evidence>
<dbReference type="InterPro" id="IPR021720">
    <property type="entry name" value="Malectin_dom"/>
</dbReference>
<dbReference type="STRING" id="157652.A0A371EMY8"/>
<gene>
    <name evidence="9" type="ORF">CR513_53697</name>
</gene>
<sequence>MSILQHSLCVLLVFLLQLSSLQLPSLGYNVPDNYFINCGSDSNVKESGKVYVGESNPVARFSRSERESNESQVSSLLYQTARIFRRESWYEFRIDTNGTYLLRLHFFSFSTRTHLYSARFNVSVPGFWLLQNFHARNHTENNSAPVKEFFMQITPPTFRITFRPLLSSFAFVNAIELFVLPLHLISNDVSRFTYTGITPALSSYSEGLYSRVLETKHRLNVGGQTVNDVACKSPCTRKNSDIVGLAATEYISLCYSHECKPVQFTEHKMGSFGIVYHRILINGLRMPKQRSETESGQGLPEVQDEILAVQKFHHLHLVEDFRVLLVL</sequence>
<feature type="signal peptide" evidence="7">
    <location>
        <begin position="1"/>
        <end position="27"/>
    </location>
</feature>
<name>A0A371EMY8_MUCPR</name>
<dbReference type="Gene3D" id="2.60.120.430">
    <property type="entry name" value="Galactose-binding lectin"/>
    <property type="match status" value="1"/>
</dbReference>
<organism evidence="9 10">
    <name type="scientific">Mucuna pruriens</name>
    <name type="common">Velvet bean</name>
    <name type="synonym">Dolichos pruriens</name>
    <dbReference type="NCBI Taxonomy" id="157652"/>
    <lineage>
        <taxon>Eukaryota</taxon>
        <taxon>Viridiplantae</taxon>
        <taxon>Streptophyta</taxon>
        <taxon>Embryophyta</taxon>
        <taxon>Tracheophyta</taxon>
        <taxon>Spermatophyta</taxon>
        <taxon>Magnoliopsida</taxon>
        <taxon>eudicotyledons</taxon>
        <taxon>Gunneridae</taxon>
        <taxon>Pentapetalae</taxon>
        <taxon>rosids</taxon>
        <taxon>fabids</taxon>
        <taxon>Fabales</taxon>
        <taxon>Fabaceae</taxon>
        <taxon>Papilionoideae</taxon>
        <taxon>50 kb inversion clade</taxon>
        <taxon>NPAAA clade</taxon>
        <taxon>indigoferoid/millettioid clade</taxon>
        <taxon>Phaseoleae</taxon>
        <taxon>Mucuna</taxon>
    </lineage>
</organism>
<evidence type="ECO:0000256" key="7">
    <source>
        <dbReference type="SAM" id="SignalP"/>
    </source>
</evidence>
<keyword evidence="4" id="KW-1133">Transmembrane helix</keyword>
<proteinExistence type="predicted"/>
<dbReference type="FunFam" id="2.60.120.430:FF:000005">
    <property type="entry name" value="Putative receptor-like protein kinase"/>
    <property type="match status" value="1"/>
</dbReference>
<dbReference type="PANTHER" id="PTHR34590:SF12">
    <property type="entry name" value="CARBOHYDRATE-BINDING PROTEIN OF THE ER PROTEIN"/>
    <property type="match status" value="1"/>
</dbReference>
<dbReference type="PANTHER" id="PTHR34590">
    <property type="entry name" value="OS03G0124300 PROTEIN-RELATED"/>
    <property type="match status" value="1"/>
</dbReference>
<evidence type="ECO:0000256" key="5">
    <source>
        <dbReference type="ARBA" id="ARBA00023136"/>
    </source>
</evidence>
<evidence type="ECO:0000256" key="2">
    <source>
        <dbReference type="ARBA" id="ARBA00022692"/>
    </source>
</evidence>
<dbReference type="GO" id="GO:0004714">
    <property type="term" value="F:transmembrane receptor protein tyrosine kinase activity"/>
    <property type="evidence" value="ECO:0007669"/>
    <property type="project" value="InterPro"/>
</dbReference>
<reference evidence="9" key="1">
    <citation type="submission" date="2018-05" db="EMBL/GenBank/DDBJ databases">
        <title>Draft genome of Mucuna pruriens seed.</title>
        <authorList>
            <person name="Nnadi N.E."/>
            <person name="Vos R."/>
            <person name="Hasami M.H."/>
            <person name="Devisetty U.K."/>
            <person name="Aguiy J.C."/>
        </authorList>
    </citation>
    <scope>NUCLEOTIDE SEQUENCE [LARGE SCALE GENOMIC DNA]</scope>
    <source>
        <strain evidence="9">JCA_2017</strain>
    </source>
</reference>
<feature type="chain" id="PRO_5016894894" evidence="7">
    <location>
        <begin position="28"/>
        <end position="327"/>
    </location>
</feature>
<keyword evidence="6" id="KW-0325">Glycoprotein</keyword>
<keyword evidence="10" id="KW-1185">Reference proteome</keyword>
<feature type="non-terminal residue" evidence="9">
    <location>
        <position position="1"/>
    </location>
</feature>
<protein>
    <submittedName>
        <fullName evidence="9">Receptor-like protein kinase</fullName>
    </submittedName>
</protein>
<evidence type="ECO:0000313" key="10">
    <source>
        <dbReference type="Proteomes" id="UP000257109"/>
    </source>
</evidence>
<dbReference type="OrthoDB" id="1434855at2759"/>
<dbReference type="Proteomes" id="UP000257109">
    <property type="component" value="Unassembled WGS sequence"/>
</dbReference>
<evidence type="ECO:0000256" key="3">
    <source>
        <dbReference type="ARBA" id="ARBA00022729"/>
    </source>
</evidence>
<comment type="caution">
    <text evidence="9">The sequence shown here is derived from an EMBL/GenBank/DDBJ whole genome shotgun (WGS) entry which is preliminary data.</text>
</comment>
<dbReference type="AlphaFoldDB" id="A0A371EMY8"/>
<evidence type="ECO:0000259" key="8">
    <source>
        <dbReference type="Pfam" id="PF11721"/>
    </source>
</evidence>
<evidence type="ECO:0000256" key="1">
    <source>
        <dbReference type="ARBA" id="ARBA00004167"/>
    </source>
</evidence>
<keyword evidence="3 7" id="KW-0732">Signal</keyword>
<keyword evidence="5" id="KW-0472">Membrane</keyword>
<dbReference type="Pfam" id="PF11721">
    <property type="entry name" value="Malectin"/>
    <property type="match status" value="1"/>
</dbReference>
<evidence type="ECO:0000256" key="4">
    <source>
        <dbReference type="ARBA" id="ARBA00022989"/>
    </source>
</evidence>
<evidence type="ECO:0000313" key="9">
    <source>
        <dbReference type="EMBL" id="RDX67431.1"/>
    </source>
</evidence>
<comment type="subcellular location">
    <subcellularLocation>
        <location evidence="1">Membrane</location>
        <topology evidence="1">Single-pass membrane protein</topology>
    </subcellularLocation>
</comment>
<dbReference type="EMBL" id="QJKJ01013003">
    <property type="protein sequence ID" value="RDX67431.1"/>
    <property type="molecule type" value="Genomic_DNA"/>
</dbReference>
<keyword evidence="2" id="KW-0812">Transmembrane</keyword>
<dbReference type="GO" id="GO:0016020">
    <property type="term" value="C:membrane"/>
    <property type="evidence" value="ECO:0007669"/>
    <property type="project" value="UniProtKB-SubCell"/>
</dbReference>